<dbReference type="InterPro" id="IPR003680">
    <property type="entry name" value="Flavodoxin_fold"/>
</dbReference>
<comment type="caution">
    <text evidence="8">The sequence shown here is derived from an EMBL/GenBank/DDBJ whole genome shotgun (WGS) entry which is preliminary data.</text>
</comment>
<dbReference type="Proteomes" id="UP001199916">
    <property type="component" value="Unassembled WGS sequence"/>
</dbReference>
<dbReference type="InterPro" id="IPR029039">
    <property type="entry name" value="Flavoprotein-like_sf"/>
</dbReference>
<protein>
    <recommendedName>
        <fullName evidence="6">FMN dependent NADH:quinone oxidoreductase</fullName>
        <ecNumber evidence="6">1.6.5.-</ecNumber>
    </recommendedName>
    <alternativeName>
        <fullName evidence="6">Azo-dye reductase</fullName>
    </alternativeName>
    <alternativeName>
        <fullName evidence="6">FMN-dependent NADH-azo compound oxidoreductase</fullName>
    </alternativeName>
    <alternativeName>
        <fullName evidence="6">FMN-dependent NADH-azoreductase</fullName>
        <ecNumber evidence="6">1.7.1.17</ecNumber>
    </alternativeName>
</protein>
<evidence type="ECO:0000256" key="1">
    <source>
        <dbReference type="ARBA" id="ARBA00022630"/>
    </source>
</evidence>
<dbReference type="GO" id="GO:0016491">
    <property type="term" value="F:oxidoreductase activity"/>
    <property type="evidence" value="ECO:0007669"/>
    <property type="project" value="UniProtKB-KW"/>
</dbReference>
<dbReference type="Gene3D" id="3.40.50.360">
    <property type="match status" value="1"/>
</dbReference>
<comment type="cofactor">
    <cofactor evidence="6">
        <name>FMN</name>
        <dbReference type="ChEBI" id="CHEBI:58210"/>
    </cofactor>
    <text evidence="6">Binds 1 FMN per subunit.</text>
</comment>
<comment type="subunit">
    <text evidence="6">Homodimer.</text>
</comment>
<comment type="function">
    <text evidence="6">Also exhibits azoreductase activity. Catalyzes the reductive cleavage of the azo bond in aromatic azo compounds to the corresponding amines.</text>
</comment>
<dbReference type="EMBL" id="JAJNBZ010000006">
    <property type="protein sequence ID" value="MCE5169711.1"/>
    <property type="molecule type" value="Genomic_DNA"/>
</dbReference>
<accession>A0ABS8YDJ1</accession>
<evidence type="ECO:0000256" key="4">
    <source>
        <dbReference type="ARBA" id="ARBA00023027"/>
    </source>
</evidence>
<evidence type="ECO:0000313" key="8">
    <source>
        <dbReference type="EMBL" id="MCE5169711.1"/>
    </source>
</evidence>
<gene>
    <name evidence="6" type="primary">azoR</name>
    <name evidence="8" type="ORF">LQV63_10335</name>
</gene>
<feature type="domain" description="Flavodoxin-like fold" evidence="7">
    <location>
        <begin position="3"/>
        <end position="202"/>
    </location>
</feature>
<evidence type="ECO:0000259" key="7">
    <source>
        <dbReference type="Pfam" id="PF02525"/>
    </source>
</evidence>
<reference evidence="8 9" key="1">
    <citation type="submission" date="2021-11" db="EMBL/GenBank/DDBJ databases">
        <title>Draft genome sequence of Paenibacillus profundus YoMME, a new Gram-positive bacteria with exoelectrogenic properties.</title>
        <authorList>
            <person name="Hubenova Y."/>
            <person name="Hubenova E."/>
            <person name="Manasiev Y."/>
            <person name="Peykov S."/>
            <person name="Mitov M."/>
        </authorList>
    </citation>
    <scope>NUCLEOTIDE SEQUENCE [LARGE SCALE GENOMIC DNA]</scope>
    <source>
        <strain evidence="8 9">YoMME</strain>
    </source>
</reference>
<dbReference type="EC" id="1.6.5.-" evidence="6"/>
<comment type="function">
    <text evidence="6">Quinone reductase that provides resistance to thiol-specific stress caused by electrophilic quinones.</text>
</comment>
<comment type="catalytic activity">
    <reaction evidence="6">
        <text>2 a quinone + NADH + H(+) = 2 a 1,4-benzosemiquinone + NAD(+)</text>
        <dbReference type="Rhea" id="RHEA:65952"/>
        <dbReference type="ChEBI" id="CHEBI:15378"/>
        <dbReference type="ChEBI" id="CHEBI:57540"/>
        <dbReference type="ChEBI" id="CHEBI:57945"/>
        <dbReference type="ChEBI" id="CHEBI:132124"/>
        <dbReference type="ChEBI" id="CHEBI:134225"/>
    </reaction>
</comment>
<organism evidence="8 9">
    <name type="scientific">Paenibacillus profundus</name>
    <dbReference type="NCBI Taxonomy" id="1173085"/>
    <lineage>
        <taxon>Bacteria</taxon>
        <taxon>Bacillati</taxon>
        <taxon>Bacillota</taxon>
        <taxon>Bacilli</taxon>
        <taxon>Bacillales</taxon>
        <taxon>Paenibacillaceae</taxon>
        <taxon>Paenibacillus</taxon>
    </lineage>
</organism>
<keyword evidence="1 6" id="KW-0285">Flavoprotein</keyword>
<dbReference type="RefSeq" id="WP_233696625.1">
    <property type="nucleotide sequence ID" value="NZ_JAJNBZ010000006.1"/>
</dbReference>
<keyword evidence="4 6" id="KW-0520">NAD</keyword>
<comment type="catalytic activity">
    <reaction evidence="5">
        <text>N,N-dimethyl-1,4-phenylenediamine + anthranilate + 2 NAD(+) = 2-(4-dimethylaminophenyl)diazenylbenzoate + 2 NADH + 2 H(+)</text>
        <dbReference type="Rhea" id="RHEA:55872"/>
        <dbReference type="ChEBI" id="CHEBI:15378"/>
        <dbReference type="ChEBI" id="CHEBI:15783"/>
        <dbReference type="ChEBI" id="CHEBI:16567"/>
        <dbReference type="ChEBI" id="CHEBI:57540"/>
        <dbReference type="ChEBI" id="CHEBI:57945"/>
        <dbReference type="ChEBI" id="CHEBI:71579"/>
        <dbReference type="EC" id="1.7.1.17"/>
    </reaction>
    <physiologicalReaction direction="right-to-left" evidence="5">
        <dbReference type="Rhea" id="RHEA:55874"/>
    </physiologicalReaction>
</comment>
<dbReference type="PANTHER" id="PTHR43741:SF4">
    <property type="entry name" value="FMN-DEPENDENT NADH:QUINONE OXIDOREDUCTASE"/>
    <property type="match status" value="1"/>
</dbReference>
<evidence type="ECO:0000256" key="3">
    <source>
        <dbReference type="ARBA" id="ARBA00023002"/>
    </source>
</evidence>
<comment type="caution">
    <text evidence="6">Lacks conserved residue(s) required for the propagation of feature annotation.</text>
</comment>
<dbReference type="NCBIfam" id="NF010075">
    <property type="entry name" value="PRK13556.1"/>
    <property type="match status" value="1"/>
</dbReference>
<dbReference type="HAMAP" id="MF_01216">
    <property type="entry name" value="Azoreductase_type1"/>
    <property type="match status" value="1"/>
</dbReference>
<dbReference type="InterPro" id="IPR050104">
    <property type="entry name" value="FMN-dep_NADH:Q_OxRdtase_AzoR1"/>
</dbReference>
<dbReference type="Pfam" id="PF02525">
    <property type="entry name" value="Flavodoxin_2"/>
    <property type="match status" value="1"/>
</dbReference>
<dbReference type="PANTHER" id="PTHR43741">
    <property type="entry name" value="FMN-DEPENDENT NADH-AZOREDUCTASE 1"/>
    <property type="match status" value="1"/>
</dbReference>
<evidence type="ECO:0000256" key="5">
    <source>
        <dbReference type="ARBA" id="ARBA00048542"/>
    </source>
</evidence>
<name>A0ABS8YDJ1_9BACL</name>
<proteinExistence type="inferred from homology"/>
<comment type="similarity">
    <text evidence="6">Belongs to the azoreductase type 1 family.</text>
</comment>
<evidence type="ECO:0000313" key="9">
    <source>
        <dbReference type="Proteomes" id="UP001199916"/>
    </source>
</evidence>
<keyword evidence="3 6" id="KW-0560">Oxidoreductase</keyword>
<feature type="binding site" evidence="6">
    <location>
        <begin position="17"/>
        <end position="19"/>
    </location>
    <ligand>
        <name>FMN</name>
        <dbReference type="ChEBI" id="CHEBI:58210"/>
    </ligand>
</feature>
<evidence type="ECO:0000256" key="6">
    <source>
        <dbReference type="HAMAP-Rule" id="MF_01216"/>
    </source>
</evidence>
<dbReference type="SUPFAM" id="SSF52218">
    <property type="entry name" value="Flavoproteins"/>
    <property type="match status" value="1"/>
</dbReference>
<evidence type="ECO:0000256" key="2">
    <source>
        <dbReference type="ARBA" id="ARBA00022643"/>
    </source>
</evidence>
<dbReference type="InterPro" id="IPR023048">
    <property type="entry name" value="NADH:quinone_OxRdtase_FMN_depd"/>
</dbReference>
<sequence length="208" mass="23914">MNQVLFVKANCRSVEQSVSVKLYHAFLECYQKTNPSDRITELDLYVEELPYYNNDMMNGMYKLRKDEILSPTERNNVNLIMRYLNQFVAADKVIFAFPMWNTTVPTVLHTYMDYLNQPGTTYRYTPNGAIGLMHNKKVALLHARGGVYSSGPAVEEEMAVRFMKHNLKLFGIDDIVTVIVEGHNQYPEQQQRIIEMGIEAASKAAITF</sequence>
<keyword evidence="2 6" id="KW-0288">FMN</keyword>
<keyword evidence="9" id="KW-1185">Reference proteome</keyword>
<dbReference type="EC" id="1.7.1.17" evidence="6"/>